<dbReference type="AlphaFoldDB" id="A0A1G9MJC7"/>
<gene>
    <name evidence="2" type="ORF">SAMN04487971_12125</name>
</gene>
<keyword evidence="3" id="KW-1185">Reference proteome</keyword>
<proteinExistence type="predicted"/>
<evidence type="ECO:0000313" key="3">
    <source>
        <dbReference type="Proteomes" id="UP000199555"/>
    </source>
</evidence>
<evidence type="ECO:0000313" key="2">
    <source>
        <dbReference type="EMBL" id="SDL74234.1"/>
    </source>
</evidence>
<protein>
    <submittedName>
        <fullName evidence="2">Uncharacterized protein</fullName>
    </submittedName>
</protein>
<reference evidence="3" key="1">
    <citation type="submission" date="2016-10" db="EMBL/GenBank/DDBJ databases">
        <authorList>
            <person name="Varghese N."/>
            <person name="Submissions S."/>
        </authorList>
    </citation>
    <scope>NUCLEOTIDE SEQUENCE [LARGE SCALE GENOMIC DNA]</scope>
    <source>
        <strain evidence="3">CGMCC 1.7655</strain>
    </source>
</reference>
<evidence type="ECO:0000256" key="1">
    <source>
        <dbReference type="SAM" id="MobiDB-lite"/>
    </source>
</evidence>
<feature type="region of interest" description="Disordered" evidence="1">
    <location>
        <begin position="16"/>
        <end position="45"/>
    </location>
</feature>
<organism evidence="2 3">
    <name type="scientific">Paracoccus chinensis</name>
    <dbReference type="NCBI Taxonomy" id="525640"/>
    <lineage>
        <taxon>Bacteria</taxon>
        <taxon>Pseudomonadati</taxon>
        <taxon>Pseudomonadota</taxon>
        <taxon>Alphaproteobacteria</taxon>
        <taxon>Rhodobacterales</taxon>
        <taxon>Paracoccaceae</taxon>
        <taxon>Paracoccus</taxon>
    </lineage>
</organism>
<name>A0A1G9MJC7_9RHOB</name>
<dbReference type="Proteomes" id="UP000199555">
    <property type="component" value="Unassembled WGS sequence"/>
</dbReference>
<accession>A0A1G9MJC7</accession>
<dbReference type="RefSeq" id="WP_175558904.1">
    <property type="nucleotide sequence ID" value="NZ_FNGE01000021.1"/>
</dbReference>
<dbReference type="STRING" id="525640.SAMN04487971_12125"/>
<dbReference type="EMBL" id="FNGE01000021">
    <property type="protein sequence ID" value="SDL74234.1"/>
    <property type="molecule type" value="Genomic_DNA"/>
</dbReference>
<sequence>MTKTYTRPVLRVQGKLEAMTQGMSSGSVLDRDFPTGTPASELTFS</sequence>